<dbReference type="Proteomes" id="UP000667802">
    <property type="component" value="Unassembled WGS sequence"/>
</dbReference>
<name>A0AAP5M5H4_9CYAN</name>
<evidence type="ECO:0000313" key="1">
    <source>
        <dbReference type="EMBL" id="MDR9895911.1"/>
    </source>
</evidence>
<gene>
    <name evidence="1" type="ORF">G7B40_015260</name>
</gene>
<dbReference type="EMBL" id="JAALHA020000006">
    <property type="protein sequence ID" value="MDR9895911.1"/>
    <property type="molecule type" value="Genomic_DNA"/>
</dbReference>
<evidence type="ECO:0000313" key="2">
    <source>
        <dbReference type="Proteomes" id="UP000667802"/>
    </source>
</evidence>
<comment type="caution">
    <text evidence="1">The sequence shown here is derived from an EMBL/GenBank/DDBJ whole genome shotgun (WGS) entry which is preliminary data.</text>
</comment>
<dbReference type="RefSeq" id="WP_208344756.1">
    <property type="nucleotide sequence ID" value="NZ_CAWQFN010000536.1"/>
</dbReference>
<sequence>MIAPVDSQAVKVLGVADDPRLSKEVKAFLKLLNSNGVPLETLPPLEAQRNLCFSPTGYR</sequence>
<accession>A0AAP5M5H4</accession>
<dbReference type="AlphaFoldDB" id="A0AAP5M5H4"/>
<keyword evidence="2" id="KW-1185">Reference proteome</keyword>
<proteinExistence type="predicted"/>
<protein>
    <submittedName>
        <fullName evidence="1">Uncharacterized protein</fullName>
    </submittedName>
</protein>
<organism evidence="1 2">
    <name type="scientific">Aetokthonos hydrillicola Thurmond2011</name>
    <dbReference type="NCBI Taxonomy" id="2712845"/>
    <lineage>
        <taxon>Bacteria</taxon>
        <taxon>Bacillati</taxon>
        <taxon>Cyanobacteriota</taxon>
        <taxon>Cyanophyceae</taxon>
        <taxon>Nostocales</taxon>
        <taxon>Hapalosiphonaceae</taxon>
        <taxon>Aetokthonos</taxon>
    </lineage>
</organism>
<reference evidence="2" key="1">
    <citation type="journal article" date="2021" name="Science">
        <title>Hunting the eagle killer: A cyanobacterial neurotoxin causes vacuolar myelinopathy.</title>
        <authorList>
            <person name="Breinlinger S."/>
            <person name="Phillips T.J."/>
            <person name="Haram B.N."/>
            <person name="Mares J."/>
            <person name="Martinez Yerena J.A."/>
            <person name="Hrouzek P."/>
            <person name="Sobotka R."/>
            <person name="Henderson W.M."/>
            <person name="Schmieder P."/>
            <person name="Williams S.M."/>
            <person name="Lauderdale J.D."/>
            <person name="Wilde H.D."/>
            <person name="Gerrin W."/>
            <person name="Kust A."/>
            <person name="Washington J.W."/>
            <person name="Wagner C."/>
            <person name="Geier B."/>
            <person name="Liebeke M."/>
            <person name="Enke H."/>
            <person name="Niedermeyer T.H.J."/>
            <person name="Wilde S.B."/>
        </authorList>
    </citation>
    <scope>NUCLEOTIDE SEQUENCE [LARGE SCALE GENOMIC DNA]</scope>
    <source>
        <strain evidence="2">Thurmond2011</strain>
    </source>
</reference>